<keyword evidence="5" id="KW-1185">Reference proteome</keyword>
<feature type="domain" description="FAR1" evidence="3">
    <location>
        <begin position="126"/>
        <end position="211"/>
    </location>
</feature>
<dbReference type="InterPro" id="IPR004330">
    <property type="entry name" value="FAR1_DNA_bnd_dom"/>
</dbReference>
<reference evidence="5" key="1">
    <citation type="submission" date="2024-07" db="EMBL/GenBank/DDBJ databases">
        <title>Two chromosome-level genome assemblies of Korean endemic species Abeliophyllum distichum and Forsythia ovata (Oleaceae).</title>
        <authorList>
            <person name="Jang H."/>
        </authorList>
    </citation>
    <scope>NUCLEOTIDE SEQUENCE [LARGE SCALE GENOMIC DNA]</scope>
</reference>
<dbReference type="EMBL" id="JBFOLK010000009">
    <property type="protein sequence ID" value="KAL2485387.1"/>
    <property type="molecule type" value="Genomic_DNA"/>
</dbReference>
<feature type="region of interest" description="Disordered" evidence="2">
    <location>
        <begin position="65"/>
        <end position="102"/>
    </location>
</feature>
<feature type="coiled-coil region" evidence="1">
    <location>
        <begin position="247"/>
        <end position="306"/>
    </location>
</feature>
<sequence>MEKVSEATSEDRILPWGRRNNRTSGPDIDAWTGALLNPATSAHTLRWIIVPIAAEVPYFTEMESSEPELKNHKDNCTDSDEEGAVVPRSGGEVVDENEGSNEVPIEELEKKLLEQVVYSEEEAYMLYCDYAQAMGFSVRRGKQYYFMGTKRVRSKSYCCSKEGTKDDKVDALTYKKPETRTGCKAMICFACDDNGQWKVTRFVKEHNHEMAPAYVKPSLRSGQAILTATIYGNGGVLESSMNERDRIRELSLQLSIAKNRAATFERQAATYKRQLDMIFQHIEEHNQSLSKSIQHIVKNVSELESEEQ</sequence>
<dbReference type="AlphaFoldDB" id="A0ABD1RAE6"/>
<feature type="compositionally biased region" description="Basic and acidic residues" evidence="2">
    <location>
        <begin position="67"/>
        <end position="76"/>
    </location>
</feature>
<gene>
    <name evidence="4" type="ORF">Adt_30143</name>
</gene>
<feature type="region of interest" description="Disordered" evidence="2">
    <location>
        <begin position="1"/>
        <end position="24"/>
    </location>
</feature>
<dbReference type="PANTHER" id="PTHR46328">
    <property type="entry name" value="FAR-RED IMPAIRED RESPONSIVE (FAR1) FAMILY PROTEIN-RELATED"/>
    <property type="match status" value="1"/>
</dbReference>
<proteinExistence type="predicted"/>
<evidence type="ECO:0000313" key="4">
    <source>
        <dbReference type="EMBL" id="KAL2485387.1"/>
    </source>
</evidence>
<evidence type="ECO:0000313" key="5">
    <source>
        <dbReference type="Proteomes" id="UP001604336"/>
    </source>
</evidence>
<dbReference type="Pfam" id="PF03101">
    <property type="entry name" value="FAR1"/>
    <property type="match status" value="1"/>
</dbReference>
<protein>
    <submittedName>
        <fullName evidence="4">Far-red impaired responsive (FAR1) family protein</fullName>
    </submittedName>
</protein>
<accession>A0ABD1RAE6</accession>
<dbReference type="Proteomes" id="UP001604336">
    <property type="component" value="Unassembled WGS sequence"/>
</dbReference>
<organism evidence="4 5">
    <name type="scientific">Abeliophyllum distichum</name>
    <dbReference type="NCBI Taxonomy" id="126358"/>
    <lineage>
        <taxon>Eukaryota</taxon>
        <taxon>Viridiplantae</taxon>
        <taxon>Streptophyta</taxon>
        <taxon>Embryophyta</taxon>
        <taxon>Tracheophyta</taxon>
        <taxon>Spermatophyta</taxon>
        <taxon>Magnoliopsida</taxon>
        <taxon>eudicotyledons</taxon>
        <taxon>Gunneridae</taxon>
        <taxon>Pentapetalae</taxon>
        <taxon>asterids</taxon>
        <taxon>lamiids</taxon>
        <taxon>Lamiales</taxon>
        <taxon>Oleaceae</taxon>
        <taxon>Forsythieae</taxon>
        <taxon>Abeliophyllum</taxon>
    </lineage>
</organism>
<evidence type="ECO:0000259" key="3">
    <source>
        <dbReference type="Pfam" id="PF03101"/>
    </source>
</evidence>
<evidence type="ECO:0000256" key="2">
    <source>
        <dbReference type="SAM" id="MobiDB-lite"/>
    </source>
</evidence>
<name>A0ABD1RAE6_9LAMI</name>
<keyword evidence="1" id="KW-0175">Coiled coil</keyword>
<feature type="compositionally biased region" description="Basic and acidic residues" evidence="2">
    <location>
        <begin position="1"/>
        <end position="13"/>
    </location>
</feature>
<evidence type="ECO:0000256" key="1">
    <source>
        <dbReference type="SAM" id="Coils"/>
    </source>
</evidence>
<dbReference type="PANTHER" id="PTHR46328:SF44">
    <property type="entry name" value="FAR1 DOMAIN-CONTAINING PROTEIN"/>
    <property type="match status" value="1"/>
</dbReference>
<comment type="caution">
    <text evidence="4">The sequence shown here is derived from an EMBL/GenBank/DDBJ whole genome shotgun (WGS) entry which is preliminary data.</text>
</comment>